<organism evidence="3 4">
    <name type="scientific">Lagenidium giganteum</name>
    <dbReference type="NCBI Taxonomy" id="4803"/>
    <lineage>
        <taxon>Eukaryota</taxon>
        <taxon>Sar</taxon>
        <taxon>Stramenopiles</taxon>
        <taxon>Oomycota</taxon>
        <taxon>Peronosporomycetes</taxon>
        <taxon>Pythiales</taxon>
        <taxon>Pythiaceae</taxon>
    </lineage>
</organism>
<reference evidence="3" key="1">
    <citation type="submission" date="2022-11" db="EMBL/GenBank/DDBJ databases">
        <authorList>
            <person name="Morgan W.R."/>
            <person name="Tartar A."/>
        </authorList>
    </citation>
    <scope>NUCLEOTIDE SEQUENCE</scope>
    <source>
        <strain evidence="3">ARSEF 373</strain>
    </source>
</reference>
<gene>
    <name evidence="3" type="ORF">N0F65_009919</name>
</gene>
<feature type="coiled-coil region" evidence="1">
    <location>
        <begin position="13"/>
        <end position="40"/>
    </location>
</feature>
<feature type="domain" description="Cyclin-D1-binding protein 1-like N-terminal" evidence="2">
    <location>
        <begin position="53"/>
        <end position="185"/>
    </location>
</feature>
<dbReference type="AlphaFoldDB" id="A0AAV2YGJ3"/>
<dbReference type="GO" id="GO:0005634">
    <property type="term" value="C:nucleus"/>
    <property type="evidence" value="ECO:0007669"/>
    <property type="project" value="TreeGrafter"/>
</dbReference>
<dbReference type="EMBL" id="DAKRPA010000291">
    <property type="protein sequence ID" value="DAZ93797.1"/>
    <property type="molecule type" value="Genomic_DNA"/>
</dbReference>
<reference evidence="3" key="2">
    <citation type="journal article" date="2023" name="Microbiol Resour">
        <title>Decontamination and Annotation of the Draft Genome Sequence of the Oomycete Lagenidium giganteum ARSEF 373.</title>
        <authorList>
            <person name="Morgan W.R."/>
            <person name="Tartar A."/>
        </authorList>
    </citation>
    <scope>NUCLEOTIDE SEQUENCE</scope>
    <source>
        <strain evidence="3">ARSEF 373</strain>
    </source>
</reference>
<comment type="caution">
    <text evidence="3">The sequence shown here is derived from an EMBL/GenBank/DDBJ whole genome shotgun (WGS) entry which is preliminary data.</text>
</comment>
<evidence type="ECO:0000313" key="3">
    <source>
        <dbReference type="EMBL" id="DAZ93797.1"/>
    </source>
</evidence>
<name>A0AAV2YGJ3_9STRA</name>
<dbReference type="PANTHER" id="PTHR15492">
    <property type="entry name" value="CYCLIN D1-BINDING PROTEIN 1"/>
    <property type="match status" value="1"/>
</dbReference>
<evidence type="ECO:0000313" key="4">
    <source>
        <dbReference type="Proteomes" id="UP001146120"/>
    </source>
</evidence>
<dbReference type="InterPro" id="IPR049317">
    <property type="entry name" value="GCIP-like_N"/>
</dbReference>
<dbReference type="Gene3D" id="1.20.1420.10">
    <property type="entry name" value="Talin, central domain"/>
    <property type="match status" value="1"/>
</dbReference>
<dbReference type="Gene3D" id="1.20.1410.10">
    <property type="entry name" value="I/LWEQ domain"/>
    <property type="match status" value="1"/>
</dbReference>
<keyword evidence="1" id="KW-0175">Coiled coil</keyword>
<protein>
    <recommendedName>
        <fullName evidence="2">Cyclin-D1-binding protein 1-like N-terminal domain-containing protein</fullName>
    </recommendedName>
</protein>
<sequence length="338" mass="36904">MTAASLTAFKTKLAAHLAELHELDERNQKKELKATFWQQNDDFTVAREVLIASSGTIGHEVTKFSLVFSKKPSKEEAASICHTLDGPCEQMLSATKVALYCGAGSALGHDIIHGAMRVLKGMHSLSEIIESEELSRVPELTGRVWESCNSVLNTPKSNCVATKRSMLQCITMLNDTINELKQFLTEQEEEESLDDVEQDDEFAFDSNLSPEERALFEGNVKLLDMVAAILKRGVLALKKLDANEDSDALIAWTCDLHRAYAAIQNSIVEAGAALYPPIDEDELSEQVNALETAAASILACLADQPEITDADSQAIEAGRAAFNSQMATVKAQIEVSRT</sequence>
<accession>A0AAV2YGJ3</accession>
<dbReference type="Pfam" id="PF13324">
    <property type="entry name" value="GCIP_N"/>
    <property type="match status" value="1"/>
</dbReference>
<keyword evidence="4" id="KW-1185">Reference proteome</keyword>
<dbReference type="InterPro" id="IPR026907">
    <property type="entry name" value="GCIP-like"/>
</dbReference>
<evidence type="ECO:0000256" key="1">
    <source>
        <dbReference type="SAM" id="Coils"/>
    </source>
</evidence>
<proteinExistence type="predicted"/>
<dbReference type="PANTHER" id="PTHR15492:SF1">
    <property type="entry name" value="CYCLIN-D1-BINDING PROTEIN 1"/>
    <property type="match status" value="1"/>
</dbReference>
<dbReference type="Proteomes" id="UP001146120">
    <property type="component" value="Unassembled WGS sequence"/>
</dbReference>
<evidence type="ECO:0000259" key="2">
    <source>
        <dbReference type="Pfam" id="PF13324"/>
    </source>
</evidence>